<dbReference type="EMBL" id="FNSO01000004">
    <property type="protein sequence ID" value="SEC28930.1"/>
    <property type="molecule type" value="Genomic_DNA"/>
</dbReference>
<gene>
    <name evidence="6" type="ORF">SAMN04489727_3231</name>
</gene>
<feature type="DNA-binding region" description="H-T-H motif" evidence="4">
    <location>
        <begin position="37"/>
        <end position="56"/>
    </location>
</feature>
<dbReference type="InterPro" id="IPR049445">
    <property type="entry name" value="TetR_SbtR-like_C"/>
</dbReference>
<dbReference type="SUPFAM" id="SSF48498">
    <property type="entry name" value="Tetracyclin repressor-like, C-terminal domain"/>
    <property type="match status" value="1"/>
</dbReference>
<dbReference type="GO" id="GO:0000976">
    <property type="term" value="F:transcription cis-regulatory region binding"/>
    <property type="evidence" value="ECO:0007669"/>
    <property type="project" value="TreeGrafter"/>
</dbReference>
<evidence type="ECO:0000256" key="1">
    <source>
        <dbReference type="ARBA" id="ARBA00023015"/>
    </source>
</evidence>
<dbReference type="Gene3D" id="1.10.357.10">
    <property type="entry name" value="Tetracycline Repressor, domain 2"/>
    <property type="match status" value="1"/>
</dbReference>
<dbReference type="PANTHER" id="PTHR30055">
    <property type="entry name" value="HTH-TYPE TRANSCRIPTIONAL REGULATOR RUTR"/>
    <property type="match status" value="1"/>
</dbReference>
<organism evidence="6 7">
    <name type="scientific">Amycolatopsis tolypomycina</name>
    <dbReference type="NCBI Taxonomy" id="208445"/>
    <lineage>
        <taxon>Bacteria</taxon>
        <taxon>Bacillati</taxon>
        <taxon>Actinomycetota</taxon>
        <taxon>Actinomycetes</taxon>
        <taxon>Pseudonocardiales</taxon>
        <taxon>Pseudonocardiaceae</taxon>
        <taxon>Amycolatopsis</taxon>
    </lineage>
</organism>
<dbReference type="InterPro" id="IPR050109">
    <property type="entry name" value="HTH-type_TetR-like_transc_reg"/>
</dbReference>
<dbReference type="PANTHER" id="PTHR30055:SF234">
    <property type="entry name" value="HTH-TYPE TRANSCRIPTIONAL REGULATOR BETI"/>
    <property type="match status" value="1"/>
</dbReference>
<sequence>MPGGDTARPMRADARRNYERIVATAKELFTTQGADVPLDDVAKTAGVGAGTLYRHFPTREKLFEAVYREEITVLADRAFVLHDELPPWEALEAWLLAQVTWVVERHKLATILKESIDSGSETFLYCQKRLREATGLLVETAQQAGLVRPDVVGADVLRLGHGAGMAVRNCSPEEGRRVLAVIFDGLRA</sequence>
<dbReference type="RefSeq" id="WP_091307861.1">
    <property type="nucleotide sequence ID" value="NZ_FNSO01000004.1"/>
</dbReference>
<accession>A0A1H4RAK5</accession>
<dbReference type="InterPro" id="IPR001647">
    <property type="entry name" value="HTH_TetR"/>
</dbReference>
<evidence type="ECO:0000256" key="3">
    <source>
        <dbReference type="ARBA" id="ARBA00023163"/>
    </source>
</evidence>
<dbReference type="InterPro" id="IPR036271">
    <property type="entry name" value="Tet_transcr_reg_TetR-rel_C_sf"/>
</dbReference>
<evidence type="ECO:0000313" key="7">
    <source>
        <dbReference type="Proteomes" id="UP000199622"/>
    </source>
</evidence>
<reference evidence="7" key="1">
    <citation type="submission" date="2016-10" db="EMBL/GenBank/DDBJ databases">
        <authorList>
            <person name="Varghese N."/>
            <person name="Submissions S."/>
        </authorList>
    </citation>
    <scope>NUCLEOTIDE SEQUENCE [LARGE SCALE GENOMIC DNA]</scope>
    <source>
        <strain evidence="7">DSM 44544</strain>
    </source>
</reference>
<dbReference type="PROSITE" id="PS50977">
    <property type="entry name" value="HTH_TETR_2"/>
    <property type="match status" value="1"/>
</dbReference>
<keyword evidence="1" id="KW-0805">Transcription regulation</keyword>
<dbReference type="Proteomes" id="UP000199622">
    <property type="component" value="Unassembled WGS sequence"/>
</dbReference>
<dbReference type="Pfam" id="PF21597">
    <property type="entry name" value="TetR_C_43"/>
    <property type="match status" value="1"/>
</dbReference>
<evidence type="ECO:0000256" key="2">
    <source>
        <dbReference type="ARBA" id="ARBA00023125"/>
    </source>
</evidence>
<name>A0A1H4RAK5_9PSEU</name>
<dbReference type="OrthoDB" id="9795011at2"/>
<protein>
    <submittedName>
        <fullName evidence="6">DNA-binding transcriptional regulator, AcrR family</fullName>
    </submittedName>
</protein>
<dbReference type="AlphaFoldDB" id="A0A1H4RAK5"/>
<dbReference type="InterPro" id="IPR009057">
    <property type="entry name" value="Homeodomain-like_sf"/>
</dbReference>
<dbReference type="PRINTS" id="PR00455">
    <property type="entry name" value="HTHTETR"/>
</dbReference>
<keyword evidence="2 4" id="KW-0238">DNA-binding</keyword>
<dbReference type="SUPFAM" id="SSF46689">
    <property type="entry name" value="Homeodomain-like"/>
    <property type="match status" value="1"/>
</dbReference>
<evidence type="ECO:0000256" key="4">
    <source>
        <dbReference type="PROSITE-ProRule" id="PRU00335"/>
    </source>
</evidence>
<proteinExistence type="predicted"/>
<evidence type="ECO:0000313" key="6">
    <source>
        <dbReference type="EMBL" id="SEC28930.1"/>
    </source>
</evidence>
<keyword evidence="7" id="KW-1185">Reference proteome</keyword>
<keyword evidence="3" id="KW-0804">Transcription</keyword>
<evidence type="ECO:0000259" key="5">
    <source>
        <dbReference type="PROSITE" id="PS50977"/>
    </source>
</evidence>
<dbReference type="Pfam" id="PF00440">
    <property type="entry name" value="TetR_N"/>
    <property type="match status" value="1"/>
</dbReference>
<dbReference type="GO" id="GO:0003700">
    <property type="term" value="F:DNA-binding transcription factor activity"/>
    <property type="evidence" value="ECO:0007669"/>
    <property type="project" value="TreeGrafter"/>
</dbReference>
<feature type="domain" description="HTH tetR-type" evidence="5">
    <location>
        <begin position="15"/>
        <end position="74"/>
    </location>
</feature>